<dbReference type="AlphaFoldDB" id="A0A179CQ08"/>
<evidence type="ECO:0000313" key="4">
    <source>
        <dbReference type="EMBL" id="OAQ06647.1"/>
    </source>
</evidence>
<dbReference type="EMBL" id="LVKI01000054">
    <property type="protein sequence ID" value="OAQ06647.1"/>
    <property type="molecule type" value="Genomic_DNA"/>
</dbReference>
<accession>A0A179CQ08</accession>
<dbReference type="PANTHER" id="PTHR10434:SF40">
    <property type="entry name" value="1-ACYL-SN-GLYCEROL-3-PHOSPHATE ACYLTRANSFERASE"/>
    <property type="match status" value="1"/>
</dbReference>
<evidence type="ECO:0000256" key="1">
    <source>
        <dbReference type="ARBA" id="ARBA00022679"/>
    </source>
</evidence>
<dbReference type="Proteomes" id="UP000078520">
    <property type="component" value="Unassembled WGS sequence"/>
</dbReference>
<dbReference type="InterPro" id="IPR002123">
    <property type="entry name" value="Plipid/glycerol_acylTrfase"/>
</dbReference>
<organism evidence="4 5">
    <name type="scientific">Ligilactobacillus aviarius</name>
    <dbReference type="NCBI Taxonomy" id="1606"/>
    <lineage>
        <taxon>Bacteria</taxon>
        <taxon>Bacillati</taxon>
        <taxon>Bacillota</taxon>
        <taxon>Bacilli</taxon>
        <taxon>Lactobacillales</taxon>
        <taxon>Lactobacillaceae</taxon>
        <taxon>Ligilactobacillus</taxon>
    </lineage>
</organism>
<comment type="caution">
    <text evidence="4">The sequence shown here is derived from an EMBL/GenBank/DDBJ whole genome shotgun (WGS) entry which is preliminary data.</text>
</comment>
<evidence type="ECO:0000256" key="2">
    <source>
        <dbReference type="ARBA" id="ARBA00023315"/>
    </source>
</evidence>
<gene>
    <name evidence="4" type="ORF">A3O14_00905</name>
</gene>
<dbReference type="PANTHER" id="PTHR10434">
    <property type="entry name" value="1-ACYL-SN-GLYCEROL-3-PHOSPHATE ACYLTRANSFERASE"/>
    <property type="match status" value="1"/>
</dbReference>
<dbReference type="GO" id="GO:0003841">
    <property type="term" value="F:1-acylglycerol-3-phosphate O-acyltransferase activity"/>
    <property type="evidence" value="ECO:0007669"/>
    <property type="project" value="TreeGrafter"/>
</dbReference>
<evidence type="ECO:0000259" key="3">
    <source>
        <dbReference type="SMART" id="SM00563"/>
    </source>
</evidence>
<keyword evidence="2 4" id="KW-0012">Acyltransferase</keyword>
<dbReference type="SUPFAM" id="SSF69593">
    <property type="entry name" value="Glycerol-3-phosphate (1)-acyltransferase"/>
    <property type="match status" value="1"/>
</dbReference>
<sequence length="211" mass="23956">MFYNFMRRVVAFLVRIFNGKLTVLNKEKLPEGNYILVGPHRTWFDPLLFALAAAPKQFAFMAKKELFKNPILKFILTHANAFPVDRENPGPSAIKTPVKWLRNQDMSLIMFPSGTRHSQAMKGGVTLIAKMANVPIVPAVYQGPLTFKTLLSRKKITVAIGDPIVVDRKMKLNDENQHKIISQMEQAFDKLDDQIDPNFVYVDPTAKKVKS</sequence>
<name>A0A179CQ08_9LACO</name>
<dbReference type="CDD" id="cd07989">
    <property type="entry name" value="LPLAT_AGPAT-like"/>
    <property type="match status" value="1"/>
</dbReference>
<dbReference type="GO" id="GO:0006654">
    <property type="term" value="P:phosphatidic acid biosynthetic process"/>
    <property type="evidence" value="ECO:0007669"/>
    <property type="project" value="TreeGrafter"/>
</dbReference>
<dbReference type="Pfam" id="PF01553">
    <property type="entry name" value="Acyltransferase"/>
    <property type="match status" value="1"/>
</dbReference>
<dbReference type="SMART" id="SM00563">
    <property type="entry name" value="PlsC"/>
    <property type="match status" value="1"/>
</dbReference>
<protein>
    <submittedName>
        <fullName evidence="4">Acyl-phosphate glycerol 3-phosphate acyltransferase</fullName>
    </submittedName>
</protein>
<keyword evidence="1 4" id="KW-0808">Transferase</keyword>
<dbReference type="RefSeq" id="WP_064208179.1">
    <property type="nucleotide sequence ID" value="NZ_LVKC01000028.1"/>
</dbReference>
<proteinExistence type="predicted"/>
<reference evidence="5" key="1">
    <citation type="submission" date="2016-03" db="EMBL/GenBank/DDBJ databases">
        <authorList>
            <person name="Johnson T.J."/>
            <person name="Youmans B."/>
            <person name="Case K."/>
            <person name="Noll S."/>
        </authorList>
    </citation>
    <scope>NUCLEOTIDE SEQUENCE [LARGE SCALE GENOMIC DNA]</scope>
    <source>
        <strain evidence="5">UMNLAv8</strain>
    </source>
</reference>
<evidence type="ECO:0000313" key="5">
    <source>
        <dbReference type="Proteomes" id="UP000078520"/>
    </source>
</evidence>
<dbReference type="OrthoDB" id="9803035at2"/>
<feature type="domain" description="Phospholipid/glycerol acyltransferase" evidence="3">
    <location>
        <begin position="34"/>
        <end position="144"/>
    </location>
</feature>